<dbReference type="RefSeq" id="WP_169096941.1">
    <property type="nucleotide sequence ID" value="NZ_JABBVZ010000008.1"/>
</dbReference>
<feature type="signal peptide" evidence="2">
    <location>
        <begin position="1"/>
        <end position="21"/>
    </location>
</feature>
<protein>
    <submittedName>
        <fullName evidence="4">Peptidylprolyl isomerase</fullName>
    </submittedName>
</protein>
<evidence type="ECO:0000256" key="2">
    <source>
        <dbReference type="SAM" id="SignalP"/>
    </source>
</evidence>
<comment type="caution">
    <text evidence="4">The sequence shown here is derived from an EMBL/GenBank/DDBJ whole genome shotgun (WGS) entry which is preliminary data.</text>
</comment>
<keyword evidence="1 4" id="KW-0413">Isomerase</keyword>
<reference evidence="4 5" key="1">
    <citation type="submission" date="2020-04" db="EMBL/GenBank/DDBJ databases">
        <authorList>
            <person name="Zhang R."/>
            <person name="Schippers A."/>
        </authorList>
    </citation>
    <scope>NUCLEOTIDE SEQUENCE [LARGE SCALE GENOMIC DNA]</scope>
    <source>
        <strain evidence="4 5">DSM 109850</strain>
    </source>
</reference>
<evidence type="ECO:0000313" key="5">
    <source>
        <dbReference type="Proteomes" id="UP000533476"/>
    </source>
</evidence>
<dbReference type="Gene3D" id="1.10.4030.10">
    <property type="entry name" value="Porin chaperone SurA, peptide-binding domain"/>
    <property type="match status" value="1"/>
</dbReference>
<dbReference type="InterPro" id="IPR046357">
    <property type="entry name" value="PPIase_dom_sf"/>
</dbReference>
<feature type="chain" id="PRO_5038822526" evidence="2">
    <location>
        <begin position="22"/>
        <end position="315"/>
    </location>
</feature>
<dbReference type="Pfam" id="PF13616">
    <property type="entry name" value="Rotamase_3"/>
    <property type="match status" value="1"/>
</dbReference>
<gene>
    <name evidence="4" type="ORF">HIJ39_03970</name>
</gene>
<dbReference type="PROSITE" id="PS50198">
    <property type="entry name" value="PPIC_PPIASE_2"/>
    <property type="match status" value="1"/>
</dbReference>
<evidence type="ECO:0000256" key="1">
    <source>
        <dbReference type="PROSITE-ProRule" id="PRU00278"/>
    </source>
</evidence>
<dbReference type="SUPFAM" id="SSF54534">
    <property type="entry name" value="FKBP-like"/>
    <property type="match status" value="1"/>
</dbReference>
<sequence length="315" mass="33377">MQATNPRRAVLWLAIAGPSLIAGGCGAGSQSSKTVAIVGHTPITEGDLNQARAASQVVQGVRLDDAPAVTKSQVTALAQQQAVIAWALNHGVITRSAASHVAHQVIQKQIAPQAGGTAALSRRLSQNGLTMSQFQAYVSQQMILQAAFQRVTGKVSMPTTADAYSYYLKNKAFYVSPPEDLVRDIRVKTHAEATGILAQLKHGANFAALAARDSQDQYKRQGGSRGWVQLGASSALPKTWLNTVMSLKPGQMSIVKGPLGYSIIEVQASRAGAAIPFSAVEPAIKAEMVQSAKEKAFDTWAAGLMNSEKVRLFVS</sequence>
<evidence type="ECO:0000259" key="3">
    <source>
        <dbReference type="PROSITE" id="PS50198"/>
    </source>
</evidence>
<name>A0A7Y0Q1N7_9FIRM</name>
<dbReference type="EMBL" id="JABBVZ010000008">
    <property type="protein sequence ID" value="NMP21515.1"/>
    <property type="molecule type" value="Genomic_DNA"/>
</dbReference>
<keyword evidence="5" id="KW-1185">Reference proteome</keyword>
<dbReference type="Pfam" id="PF13624">
    <property type="entry name" value="SurA_N_3"/>
    <property type="match status" value="1"/>
</dbReference>
<proteinExistence type="predicted"/>
<dbReference type="PROSITE" id="PS51257">
    <property type="entry name" value="PROKAR_LIPOPROTEIN"/>
    <property type="match status" value="1"/>
</dbReference>
<dbReference type="PANTHER" id="PTHR47245">
    <property type="entry name" value="PEPTIDYLPROLYL ISOMERASE"/>
    <property type="match status" value="1"/>
</dbReference>
<dbReference type="AlphaFoldDB" id="A0A7Y0Q1N7"/>
<feature type="domain" description="PpiC" evidence="3">
    <location>
        <begin position="177"/>
        <end position="268"/>
    </location>
</feature>
<keyword evidence="1" id="KW-0697">Rotamase</keyword>
<dbReference type="InterPro" id="IPR027304">
    <property type="entry name" value="Trigger_fact/SurA_dom_sf"/>
</dbReference>
<dbReference type="GO" id="GO:0003755">
    <property type="term" value="F:peptidyl-prolyl cis-trans isomerase activity"/>
    <property type="evidence" value="ECO:0007669"/>
    <property type="project" value="UniProtKB-KW"/>
</dbReference>
<dbReference type="InterPro" id="IPR050245">
    <property type="entry name" value="PrsA_foldase"/>
</dbReference>
<keyword evidence="2" id="KW-0732">Signal</keyword>
<dbReference type="SUPFAM" id="SSF109998">
    <property type="entry name" value="Triger factor/SurA peptide-binding domain-like"/>
    <property type="match status" value="1"/>
</dbReference>
<evidence type="ECO:0000313" key="4">
    <source>
        <dbReference type="EMBL" id="NMP21515.1"/>
    </source>
</evidence>
<dbReference type="PANTHER" id="PTHR47245:SF2">
    <property type="entry name" value="PEPTIDYL-PROLYL CIS-TRANS ISOMERASE HP_0175-RELATED"/>
    <property type="match status" value="1"/>
</dbReference>
<dbReference type="Gene3D" id="3.10.50.40">
    <property type="match status" value="1"/>
</dbReference>
<dbReference type="InterPro" id="IPR000297">
    <property type="entry name" value="PPIase_PpiC"/>
</dbReference>
<organism evidence="4 5">
    <name type="scientific">Sulfobacillus harzensis</name>
    <dbReference type="NCBI Taxonomy" id="2729629"/>
    <lineage>
        <taxon>Bacteria</taxon>
        <taxon>Bacillati</taxon>
        <taxon>Bacillota</taxon>
        <taxon>Clostridia</taxon>
        <taxon>Eubacteriales</taxon>
        <taxon>Clostridiales Family XVII. Incertae Sedis</taxon>
        <taxon>Sulfobacillus</taxon>
    </lineage>
</organism>
<accession>A0A7Y0Q1N7</accession>
<dbReference type="Proteomes" id="UP000533476">
    <property type="component" value="Unassembled WGS sequence"/>
</dbReference>